<protein>
    <submittedName>
        <fullName evidence="2">Copper-binding protein (DUF461 domain)</fullName>
    </submittedName>
</protein>
<name>A0A222MVR5_9BACT</name>
<dbReference type="InterPro" id="IPR058248">
    <property type="entry name" value="Lxx211020-like"/>
</dbReference>
<evidence type="ECO:0000313" key="3">
    <source>
        <dbReference type="Proteomes" id="UP000201169"/>
    </source>
</evidence>
<dbReference type="PANTHER" id="PTHR36302">
    <property type="entry name" value="BLR7088 PROTEIN"/>
    <property type="match status" value="1"/>
</dbReference>
<dbReference type="RefSeq" id="WP_245807420.1">
    <property type="nucleotide sequence ID" value="NZ_CP022347.1"/>
</dbReference>
<dbReference type="PANTHER" id="PTHR36302:SF1">
    <property type="entry name" value="COPPER CHAPERONE PCU(A)C"/>
    <property type="match status" value="1"/>
</dbReference>
<evidence type="ECO:0000313" key="2">
    <source>
        <dbReference type="EMBL" id="ASQ30043.1"/>
    </source>
</evidence>
<feature type="chain" id="PRO_5012601037" evidence="1">
    <location>
        <begin position="20"/>
        <end position="146"/>
    </location>
</feature>
<dbReference type="Proteomes" id="UP000201169">
    <property type="component" value="Chromosome"/>
</dbReference>
<organism evidence="2 3">
    <name type="scientific">Campylobacter avium LMG 24591</name>
    <dbReference type="NCBI Taxonomy" id="522484"/>
    <lineage>
        <taxon>Bacteria</taxon>
        <taxon>Pseudomonadati</taxon>
        <taxon>Campylobacterota</taxon>
        <taxon>Epsilonproteobacteria</taxon>
        <taxon>Campylobacterales</taxon>
        <taxon>Campylobacteraceae</taxon>
        <taxon>Campylobacter</taxon>
    </lineage>
</organism>
<proteinExistence type="predicted"/>
<sequence>MKKFFILFALILFTTQMYANSASEPITVQNAYSFKSAPNAKNGSVFLEIKNNTNSNINLIKAQSDISEHTELHTHVHSKDKMIMKAVDKIEIKANSTLSLKPFHEHIMLINLKKSIQKDTKISLKLFFDNGQNVSILLTDIKERNK</sequence>
<dbReference type="Gene3D" id="2.60.40.1890">
    <property type="entry name" value="PCu(A)C copper chaperone"/>
    <property type="match status" value="1"/>
</dbReference>
<keyword evidence="1" id="KW-0732">Signal</keyword>
<dbReference type="Pfam" id="PF04314">
    <property type="entry name" value="PCuAC"/>
    <property type="match status" value="1"/>
</dbReference>
<gene>
    <name evidence="2" type="ORF">CAV_0375</name>
</gene>
<accession>A0A222MVR5</accession>
<dbReference type="AlphaFoldDB" id="A0A222MVR5"/>
<dbReference type="EMBL" id="CP022347">
    <property type="protein sequence ID" value="ASQ30043.1"/>
    <property type="molecule type" value="Genomic_DNA"/>
</dbReference>
<dbReference type="InterPro" id="IPR036182">
    <property type="entry name" value="PCuAC_sf"/>
</dbReference>
<evidence type="ECO:0000256" key="1">
    <source>
        <dbReference type="SAM" id="SignalP"/>
    </source>
</evidence>
<feature type="signal peptide" evidence="1">
    <location>
        <begin position="1"/>
        <end position="19"/>
    </location>
</feature>
<dbReference type="InterPro" id="IPR007410">
    <property type="entry name" value="LpqE-like"/>
</dbReference>
<dbReference type="SUPFAM" id="SSF110087">
    <property type="entry name" value="DR1885-like metal-binding protein"/>
    <property type="match status" value="1"/>
</dbReference>
<reference evidence="2 3" key="1">
    <citation type="submission" date="2017-07" db="EMBL/GenBank/DDBJ databases">
        <title>Analysis of two Campylobacter avium genomes and identification of a novel hippuricase gene.</title>
        <authorList>
            <person name="Miller W.G."/>
            <person name="Chapman M.H."/>
            <person name="Yee E."/>
            <person name="Revez J."/>
            <person name="Bono J.L."/>
            <person name="Rossi M."/>
        </authorList>
    </citation>
    <scope>NUCLEOTIDE SEQUENCE [LARGE SCALE GENOMIC DNA]</scope>
    <source>
        <strain evidence="2 3">LMG 24591</strain>
    </source>
</reference>
<keyword evidence="3" id="KW-1185">Reference proteome</keyword>
<dbReference type="KEGG" id="cavi:CAV_0375"/>